<keyword evidence="3" id="KW-1185">Reference proteome</keyword>
<dbReference type="EMBL" id="KZ679266">
    <property type="protein sequence ID" value="PTB38328.1"/>
    <property type="molecule type" value="Genomic_DNA"/>
</dbReference>
<reference evidence="2 3" key="1">
    <citation type="submission" date="2016-07" db="EMBL/GenBank/DDBJ databases">
        <title>Multiple horizontal gene transfer events from other fungi enriched the ability of initially mycotrophic Trichoderma (Ascomycota) to feed on dead plant biomass.</title>
        <authorList>
            <consortium name="DOE Joint Genome Institute"/>
            <person name="Aerts A."/>
            <person name="Atanasova L."/>
            <person name="Chenthamara K."/>
            <person name="Zhang J."/>
            <person name="Grujic M."/>
            <person name="Henrissat B."/>
            <person name="Kuo A."/>
            <person name="Salamov A."/>
            <person name="Lipzen A."/>
            <person name="Labutti K."/>
            <person name="Barry K."/>
            <person name="Miao Y."/>
            <person name="Rahimi M.J."/>
            <person name="Shen Q."/>
            <person name="Grigoriev I.V."/>
            <person name="Kubicek C.P."/>
            <person name="Druzhinina I.S."/>
        </authorList>
    </citation>
    <scope>NUCLEOTIDE SEQUENCE [LARGE SCALE GENOMIC DNA]</scope>
    <source>
        <strain evidence="2 3">CBS 433.97</strain>
    </source>
</reference>
<protein>
    <submittedName>
        <fullName evidence="2">Uncharacterized protein</fullName>
    </submittedName>
</protein>
<keyword evidence="1" id="KW-0175">Coiled coil</keyword>
<gene>
    <name evidence="2" type="ORF">M441DRAFT_49782</name>
</gene>
<dbReference type="OrthoDB" id="4900351at2759"/>
<organism evidence="2 3">
    <name type="scientific">Trichoderma asperellum (strain ATCC 204424 / CBS 433.97 / NBRC 101777)</name>
    <dbReference type="NCBI Taxonomy" id="1042311"/>
    <lineage>
        <taxon>Eukaryota</taxon>
        <taxon>Fungi</taxon>
        <taxon>Dikarya</taxon>
        <taxon>Ascomycota</taxon>
        <taxon>Pezizomycotina</taxon>
        <taxon>Sordariomycetes</taxon>
        <taxon>Hypocreomycetidae</taxon>
        <taxon>Hypocreales</taxon>
        <taxon>Hypocreaceae</taxon>
        <taxon>Trichoderma</taxon>
    </lineage>
</organism>
<dbReference type="Proteomes" id="UP000240493">
    <property type="component" value="Unassembled WGS sequence"/>
</dbReference>
<name>A0A2T3Z0J6_TRIA4</name>
<evidence type="ECO:0000256" key="1">
    <source>
        <dbReference type="SAM" id="Coils"/>
    </source>
</evidence>
<feature type="coiled-coil region" evidence="1">
    <location>
        <begin position="80"/>
        <end position="107"/>
    </location>
</feature>
<evidence type="ECO:0000313" key="2">
    <source>
        <dbReference type="EMBL" id="PTB38328.1"/>
    </source>
</evidence>
<proteinExistence type="predicted"/>
<accession>A0A2T3Z0J6</accession>
<evidence type="ECO:0000313" key="3">
    <source>
        <dbReference type="Proteomes" id="UP000240493"/>
    </source>
</evidence>
<dbReference type="AlphaFoldDB" id="A0A2T3Z0J6"/>
<sequence>MPHLKKYLKLGSDSGHTPLPSRYSFLPNQNGEDCVLINAAEFTYEYFQLLVNNKPKKAYKKFYKLKVAYDECQKRCAEVQAKYTADLECKNQKIADLEMQLKEMTERSSGQGAIIGTTMSSGVTQSGGTYSGSITTSSGHVRQGDDLAGKLHIPACIALEQLAKIKVDSRNQHPFNLIFCGNANVEIQVYTPAS</sequence>